<reference evidence="2 3" key="1">
    <citation type="journal article" date="2015" name="Nature">
        <title>rRNA introns, odd ribosomes, and small enigmatic genomes across a large radiation of phyla.</title>
        <authorList>
            <person name="Brown C.T."/>
            <person name="Hug L.A."/>
            <person name="Thomas B.C."/>
            <person name="Sharon I."/>
            <person name="Castelle C.J."/>
            <person name="Singh A."/>
            <person name="Wilkins M.J."/>
            <person name="Williams K.H."/>
            <person name="Banfield J.F."/>
        </authorList>
    </citation>
    <scope>NUCLEOTIDE SEQUENCE [LARGE SCALE GENOMIC DNA]</scope>
</reference>
<dbReference type="EMBL" id="LCAE01000013">
    <property type="protein sequence ID" value="KKR86598.1"/>
    <property type="molecule type" value="Genomic_DNA"/>
</dbReference>
<sequence>MNGTFSVPITQLKQNPAGVISDVNTKGLSAIIMQRSKPKAIIADYEYFISLEEGLMDFMDGIEAEIAKKEPTLSLKTYIKNRWGKSF</sequence>
<gene>
    <name evidence="2" type="ORF">UU32_C0013G0009</name>
</gene>
<dbReference type="InterPro" id="IPR036165">
    <property type="entry name" value="YefM-like_sf"/>
</dbReference>
<comment type="similarity">
    <text evidence="1">Belongs to the phD/YefM antitoxin family.</text>
</comment>
<dbReference type="NCBIfam" id="TIGR01552">
    <property type="entry name" value="phd_fam"/>
    <property type="match status" value="1"/>
</dbReference>
<evidence type="ECO:0000313" key="3">
    <source>
        <dbReference type="Proteomes" id="UP000033858"/>
    </source>
</evidence>
<protein>
    <submittedName>
        <fullName evidence="2">Uncharacterized protein</fullName>
    </submittedName>
</protein>
<evidence type="ECO:0000313" key="2">
    <source>
        <dbReference type="EMBL" id="KKR86598.1"/>
    </source>
</evidence>
<dbReference type="AlphaFoldDB" id="A0A0G0UCD0"/>
<organism evidence="2 3">
    <name type="scientific">Candidatus Woesebacteria bacterium GW2011_GWB1_41_10</name>
    <dbReference type="NCBI Taxonomy" id="1618577"/>
    <lineage>
        <taxon>Bacteria</taxon>
        <taxon>Candidatus Woeseibacteriota</taxon>
    </lineage>
</organism>
<evidence type="ECO:0000256" key="1">
    <source>
        <dbReference type="ARBA" id="ARBA00009981"/>
    </source>
</evidence>
<name>A0A0G0UCD0_9BACT</name>
<accession>A0A0G0UCD0</accession>
<dbReference type="SUPFAM" id="SSF143120">
    <property type="entry name" value="YefM-like"/>
    <property type="match status" value="1"/>
</dbReference>
<comment type="caution">
    <text evidence="2">The sequence shown here is derived from an EMBL/GenBank/DDBJ whole genome shotgun (WGS) entry which is preliminary data.</text>
</comment>
<dbReference type="Proteomes" id="UP000033858">
    <property type="component" value="Unassembled WGS sequence"/>
</dbReference>
<proteinExistence type="inferred from homology"/>